<feature type="region of interest" description="Disordered" evidence="12">
    <location>
        <begin position="182"/>
        <end position="201"/>
    </location>
</feature>
<keyword evidence="6 11" id="KW-0687">Ribonucleoprotein</keyword>
<dbReference type="InterPro" id="IPR010920">
    <property type="entry name" value="LSM_dom_sf"/>
</dbReference>
<dbReference type="GO" id="GO:0006397">
    <property type="term" value="P:mRNA processing"/>
    <property type="evidence" value="ECO:0007669"/>
    <property type="project" value="UniProtKB-UniRule"/>
</dbReference>
<dbReference type="SUPFAM" id="SSF50182">
    <property type="entry name" value="Sm-like ribonucleoproteins"/>
    <property type="match status" value="1"/>
</dbReference>
<comment type="function">
    <text evidence="8">Plays a role in the degradation of histone mRNAs, the only eukaryotic mRNAs that are not polyadenylated. Probably also part of an LSm subunits-containing complex involved in the general process of mRNA degradation.</text>
</comment>
<feature type="compositionally biased region" description="Basic and acidic residues" evidence="12">
    <location>
        <begin position="1"/>
        <end position="11"/>
    </location>
</feature>
<evidence type="ECO:0000256" key="9">
    <source>
        <dbReference type="ARBA" id="ARBA00062159"/>
    </source>
</evidence>
<dbReference type="GO" id="GO:0000290">
    <property type="term" value="P:deadenylation-dependent decapping of nuclear-transcribed mRNA"/>
    <property type="evidence" value="ECO:0007669"/>
    <property type="project" value="TreeGrafter"/>
</dbReference>
<keyword evidence="3 11" id="KW-0507">mRNA processing</keyword>
<evidence type="ECO:0000259" key="13">
    <source>
        <dbReference type="SMART" id="SM00651"/>
    </source>
</evidence>
<evidence type="ECO:0000256" key="12">
    <source>
        <dbReference type="SAM" id="MobiDB-lite"/>
    </source>
</evidence>
<comment type="function">
    <text evidence="11">Component of the cytoplasmic LSM1-LSM7 complex which is involved in mRNA degradation.</text>
</comment>
<dbReference type="PANTHER" id="PTHR15588:SF8">
    <property type="entry name" value="U6 SNRNA-ASSOCIATED SM-LIKE PROTEIN LSM1"/>
    <property type="match status" value="1"/>
</dbReference>
<dbReference type="InterPro" id="IPR044642">
    <property type="entry name" value="PTHR15588"/>
</dbReference>
<feature type="compositionally biased region" description="Pro residues" evidence="12">
    <location>
        <begin position="31"/>
        <end position="79"/>
    </location>
</feature>
<dbReference type="FunFam" id="2.30.30.100:FF:000021">
    <property type="entry name" value="U6 snRNA-associated Sm-like protein LSm1"/>
    <property type="match status" value="1"/>
</dbReference>
<protein>
    <recommendedName>
        <fullName evidence="10 11">U6 snRNA-associated Sm-like protein LSm1</fullName>
    </recommendedName>
</protein>
<feature type="region of interest" description="Disordered" evidence="12">
    <location>
        <begin position="1"/>
        <end position="81"/>
    </location>
</feature>
<evidence type="ECO:0000313" key="15">
    <source>
        <dbReference type="Proteomes" id="UP000223968"/>
    </source>
</evidence>
<gene>
    <name evidence="11" type="primary">LSM1</name>
    <name evidence="14" type="ORF">AJ79_08885</name>
</gene>
<evidence type="ECO:0000256" key="7">
    <source>
        <dbReference type="ARBA" id="ARBA00025892"/>
    </source>
</evidence>
<dbReference type="GO" id="GO:1990904">
    <property type="term" value="C:ribonucleoprotein complex"/>
    <property type="evidence" value="ECO:0007669"/>
    <property type="project" value="UniProtKB-KW"/>
</dbReference>
<proteinExistence type="inferred from homology"/>
<comment type="similarity">
    <text evidence="11">Belongs to the snRNP Sm proteins family.</text>
</comment>
<dbReference type="GO" id="GO:0008380">
    <property type="term" value="P:RNA splicing"/>
    <property type="evidence" value="ECO:0007669"/>
    <property type="project" value="UniProtKB-KW"/>
</dbReference>
<comment type="subunit">
    <text evidence="11">Component of the heptameric LSM1-LSM7 complex that forms a seven-membered ring structure with a donut shape.</text>
</comment>
<reference evidence="14 15" key="1">
    <citation type="submission" date="2017-10" db="EMBL/GenBank/DDBJ databases">
        <title>Comparative genomics in systemic dimorphic fungi from Ajellomycetaceae.</title>
        <authorList>
            <person name="Munoz J.F."/>
            <person name="Mcewen J.G."/>
            <person name="Clay O.K."/>
            <person name="Cuomo C.A."/>
        </authorList>
    </citation>
    <scope>NUCLEOTIDE SEQUENCE [LARGE SCALE GENOMIC DNA]</scope>
    <source>
        <strain evidence="14 15">UAMH5409</strain>
    </source>
</reference>
<evidence type="ECO:0000256" key="8">
    <source>
        <dbReference type="ARBA" id="ARBA00056858"/>
    </source>
</evidence>
<dbReference type="OrthoDB" id="10263346at2759"/>
<dbReference type="Gene3D" id="2.30.30.100">
    <property type="match status" value="1"/>
</dbReference>
<evidence type="ECO:0000256" key="5">
    <source>
        <dbReference type="ARBA" id="ARBA00023187"/>
    </source>
</evidence>
<feature type="domain" description="Sm" evidence="13">
    <location>
        <begin position="87"/>
        <end position="155"/>
    </location>
</feature>
<name>A0A2B7WPG4_9EURO</name>
<dbReference type="Proteomes" id="UP000223968">
    <property type="component" value="Unassembled WGS sequence"/>
</dbReference>
<dbReference type="STRING" id="1447875.A0A2B7WPG4"/>
<dbReference type="PANTHER" id="PTHR15588">
    <property type="entry name" value="LSM1"/>
    <property type="match status" value="1"/>
</dbReference>
<keyword evidence="5" id="KW-0508">mRNA splicing</keyword>
<dbReference type="InterPro" id="IPR034104">
    <property type="entry name" value="Lsm1"/>
</dbReference>
<evidence type="ECO:0000256" key="10">
    <source>
        <dbReference type="ARBA" id="ARBA00067756"/>
    </source>
</evidence>
<keyword evidence="4 11" id="KW-0694">RNA-binding</keyword>
<evidence type="ECO:0000256" key="6">
    <source>
        <dbReference type="ARBA" id="ARBA00023274"/>
    </source>
</evidence>
<dbReference type="GO" id="GO:0000932">
    <property type="term" value="C:P-body"/>
    <property type="evidence" value="ECO:0007669"/>
    <property type="project" value="UniProtKB-SubCell"/>
</dbReference>
<dbReference type="EMBL" id="PDNB01000226">
    <property type="protein sequence ID" value="PGG98377.1"/>
    <property type="molecule type" value="Genomic_DNA"/>
</dbReference>
<dbReference type="GO" id="GO:0003729">
    <property type="term" value="F:mRNA binding"/>
    <property type="evidence" value="ECO:0007669"/>
    <property type="project" value="TreeGrafter"/>
</dbReference>
<evidence type="ECO:0000256" key="1">
    <source>
        <dbReference type="ARBA" id="ARBA00022490"/>
    </source>
</evidence>
<comment type="subunit">
    <text evidence="9">Interacts with SLBP; interaction with SLBP occurs when histone mRNA is being rapidly degraded during the S phase. LSm subunits form a heteromer with a donut shape.</text>
</comment>
<comment type="subunit">
    <text evidence="7">Component of the heptameric LSM1-LSM7 complex, which consists of LSM1, LSM2, LSM3, LSM4, LSM5, LSM6 and LSM7. Component of the heptameric LSM2-LSM8 complex, which consists of LSM2, LSM3, LSM4, LSM5, LSM6, LSM7 and LSM8. The LSm subunits form a seven-membered ring structure with a doughnut shape.</text>
</comment>
<dbReference type="InterPro" id="IPR001163">
    <property type="entry name" value="Sm_dom_euk/arc"/>
</dbReference>
<keyword evidence="15" id="KW-1185">Reference proteome</keyword>
<sequence length="213" mass="23514">MEHLSLHDHNNGHAGRRGGPPPPLAHGHRGYPPPPPPQPNAPPPPGFQHPQQQAPPPPPPPGQTPSPGPMMPPGPPQLPPQMFTTAAQLLDLTDKKLVLVLRDGRKLVGVLRSWDQFANLVLQGTVERLYAGKLFADIQRGIYLVRGENVLLLGEVDLDKDDDIPPGYRQAPFEEVFALKKQEDEERKKGDKRRNTKLQTLGFEAEHSGEVLF</sequence>
<dbReference type="CDD" id="cd01728">
    <property type="entry name" value="LSm1"/>
    <property type="match status" value="1"/>
</dbReference>
<evidence type="ECO:0000256" key="2">
    <source>
        <dbReference type="ARBA" id="ARBA00022553"/>
    </source>
</evidence>
<evidence type="ECO:0000256" key="3">
    <source>
        <dbReference type="ARBA" id="ARBA00022664"/>
    </source>
</evidence>
<keyword evidence="1 11" id="KW-0963">Cytoplasm</keyword>
<accession>A0A2B7WPG4</accession>
<organism evidence="14 15">
    <name type="scientific">Helicocarpus griseus UAMH5409</name>
    <dbReference type="NCBI Taxonomy" id="1447875"/>
    <lineage>
        <taxon>Eukaryota</taxon>
        <taxon>Fungi</taxon>
        <taxon>Dikarya</taxon>
        <taxon>Ascomycota</taxon>
        <taxon>Pezizomycotina</taxon>
        <taxon>Eurotiomycetes</taxon>
        <taxon>Eurotiomycetidae</taxon>
        <taxon>Onygenales</taxon>
        <taxon>Ajellomycetaceae</taxon>
        <taxon>Helicocarpus</taxon>
    </lineage>
</organism>
<evidence type="ECO:0000256" key="4">
    <source>
        <dbReference type="ARBA" id="ARBA00022884"/>
    </source>
</evidence>
<keyword evidence="2" id="KW-0597">Phosphoprotein</keyword>
<dbReference type="SMART" id="SM00651">
    <property type="entry name" value="Sm"/>
    <property type="match status" value="1"/>
</dbReference>
<evidence type="ECO:0000256" key="11">
    <source>
        <dbReference type="RuleBase" id="RU365047"/>
    </source>
</evidence>
<evidence type="ECO:0000313" key="14">
    <source>
        <dbReference type="EMBL" id="PGG98377.1"/>
    </source>
</evidence>
<comment type="caution">
    <text evidence="14">The sequence shown here is derived from an EMBL/GenBank/DDBJ whole genome shotgun (WGS) entry which is preliminary data.</text>
</comment>
<dbReference type="GO" id="GO:1990726">
    <property type="term" value="C:Lsm1-7-Pat1 complex"/>
    <property type="evidence" value="ECO:0007669"/>
    <property type="project" value="TreeGrafter"/>
</dbReference>
<dbReference type="AlphaFoldDB" id="A0A2B7WPG4"/>
<dbReference type="Pfam" id="PF01423">
    <property type="entry name" value="LSM"/>
    <property type="match status" value="1"/>
</dbReference>
<comment type="subcellular location">
    <subcellularLocation>
        <location evidence="11">Cytoplasm</location>
    </subcellularLocation>
    <subcellularLocation>
        <location evidence="11">Cytoplasm</location>
        <location evidence="11">P-body</location>
    </subcellularLocation>
</comment>
<dbReference type="SUPFAM" id="SSF81995">
    <property type="entry name" value="beta-sandwich domain of Sec23/24"/>
    <property type="match status" value="1"/>
</dbReference>